<evidence type="ECO:0000256" key="1">
    <source>
        <dbReference type="PIRSR" id="PIRSR000443-1"/>
    </source>
</evidence>
<dbReference type="KEGG" id="msak:MSAS_33860"/>
<gene>
    <name evidence="4" type="ORF">AWC23_20920</name>
    <name evidence="3" type="ORF">MSAS_33860</name>
</gene>
<dbReference type="PIRSF" id="PIRSF000443">
    <property type="entry name" value="Homoser_Ac_trans"/>
    <property type="match status" value="1"/>
</dbReference>
<protein>
    <submittedName>
        <fullName evidence="3">Homoserine O-acetyltransferase</fullName>
    </submittedName>
</protein>
<dbReference type="InterPro" id="IPR000073">
    <property type="entry name" value="AB_hydrolase_1"/>
</dbReference>
<keyword evidence="5" id="KW-1185">Reference proteome</keyword>
<dbReference type="OrthoDB" id="9800754at2"/>
<name>A0A1X2BY25_9MYCO</name>
<evidence type="ECO:0000313" key="5">
    <source>
        <dbReference type="Proteomes" id="UP000193387"/>
    </source>
</evidence>
<sequence length="325" mass="35933">MPTLNIPRVPVGLGGRSADVELVYETHGSLHDDGANCILLPTYYTGTHDSYRPWIGPGLPFDPDRWFVVVPNLIGNGLSRIRDSETGRAWDPVADPPVRVVDNVAVQRILLGHLGIRKLALVAGWSMGGLQAYQWAVSYPDLVEAFLPICASAQCWPLNFVFLEGLVPHLIRALRRPADASSALADFGRAYAAWAFSAAYYGDELWRADSFHGLDDILDRWAEDHIAWNPADLLTMLRTWQSANPRQPGLTIQDSLAAITARAVVMPCTTDMYFTLAENEKEVSWMPRAELRPISSAYGHIAGRPGHLPKVTVHIRQAAHDLLTP</sequence>
<evidence type="ECO:0000259" key="2">
    <source>
        <dbReference type="Pfam" id="PF00561"/>
    </source>
</evidence>
<dbReference type="InterPro" id="IPR029058">
    <property type="entry name" value="AB_hydrolase_fold"/>
</dbReference>
<keyword evidence="3" id="KW-0808">Transferase</keyword>
<dbReference type="STRING" id="220927.AWC23_20920"/>
<dbReference type="PANTHER" id="PTHR32268:SF15">
    <property type="entry name" value="HOMOSERINE ACETYLTRANSFERASE FAMILY PROTEIN (AFU_ORTHOLOGUE AFUA_1G15350)"/>
    <property type="match status" value="1"/>
</dbReference>
<dbReference type="EMBL" id="AP022573">
    <property type="protein sequence ID" value="BBX64212.1"/>
    <property type="molecule type" value="Genomic_DNA"/>
</dbReference>
<feature type="domain" description="AB hydrolase-1" evidence="2">
    <location>
        <begin position="45"/>
        <end position="189"/>
    </location>
</feature>
<feature type="active site" evidence="1">
    <location>
        <position position="271"/>
    </location>
</feature>
<feature type="active site" evidence="1">
    <location>
        <position position="300"/>
    </location>
</feature>
<reference evidence="3" key="3">
    <citation type="submission" date="2020-02" db="EMBL/GenBank/DDBJ databases">
        <authorList>
            <person name="Matsumoto Y."/>
            <person name="Motooka D."/>
            <person name="Nakamura S."/>
        </authorList>
    </citation>
    <scope>NUCLEOTIDE SEQUENCE</scope>
    <source>
        <strain evidence="3">JCM 13016</strain>
    </source>
</reference>
<dbReference type="Pfam" id="PF00561">
    <property type="entry name" value="Abhydrolase_1"/>
    <property type="match status" value="1"/>
</dbReference>
<proteinExistence type="predicted"/>
<feature type="active site" description="Nucleophile" evidence="1">
    <location>
        <position position="126"/>
    </location>
</feature>
<dbReference type="GO" id="GO:0016747">
    <property type="term" value="F:acyltransferase activity, transferring groups other than amino-acyl groups"/>
    <property type="evidence" value="ECO:0007669"/>
    <property type="project" value="InterPro"/>
</dbReference>
<reference evidence="4 5" key="1">
    <citation type="submission" date="2016-01" db="EMBL/GenBank/DDBJ databases">
        <title>The new phylogeny of the genus Mycobacterium.</title>
        <authorList>
            <person name="Tarcisio F."/>
            <person name="Conor M."/>
            <person name="Antonella G."/>
            <person name="Elisabetta G."/>
            <person name="Giulia F.S."/>
            <person name="Sara T."/>
            <person name="Anna F."/>
            <person name="Clotilde B."/>
            <person name="Roberto B."/>
            <person name="Veronica D.S."/>
            <person name="Fabio R."/>
            <person name="Monica P."/>
            <person name="Olivier J."/>
            <person name="Enrico T."/>
            <person name="Nicola S."/>
        </authorList>
    </citation>
    <scope>NUCLEOTIDE SEQUENCE [LARGE SCALE GENOMIC DNA]</scope>
    <source>
        <strain evidence="4 5">DSM 44616</strain>
    </source>
</reference>
<dbReference type="RefSeq" id="WP_158090752.1">
    <property type="nucleotide sequence ID" value="NZ_AP022573.1"/>
</dbReference>
<dbReference type="SUPFAM" id="SSF53474">
    <property type="entry name" value="alpha/beta-Hydrolases"/>
    <property type="match status" value="1"/>
</dbReference>
<organism evidence="3">
    <name type="scientific">Mycobacterium saskatchewanense</name>
    <dbReference type="NCBI Taxonomy" id="220927"/>
    <lineage>
        <taxon>Bacteria</taxon>
        <taxon>Bacillati</taxon>
        <taxon>Actinomycetota</taxon>
        <taxon>Actinomycetes</taxon>
        <taxon>Mycobacteriales</taxon>
        <taxon>Mycobacteriaceae</taxon>
        <taxon>Mycobacterium</taxon>
        <taxon>Mycobacterium simiae complex</taxon>
    </lineage>
</organism>
<dbReference type="Gene3D" id="3.40.50.1820">
    <property type="entry name" value="alpha/beta hydrolase"/>
    <property type="match status" value="1"/>
</dbReference>
<dbReference type="PANTHER" id="PTHR32268">
    <property type="entry name" value="HOMOSERINE O-ACETYLTRANSFERASE"/>
    <property type="match status" value="1"/>
</dbReference>
<dbReference type="Proteomes" id="UP000193387">
    <property type="component" value="Unassembled WGS sequence"/>
</dbReference>
<reference evidence="3" key="2">
    <citation type="journal article" date="2019" name="Emerg. Microbes Infect.">
        <title>Comprehensive subspecies identification of 175 nontuberculous mycobacteria species based on 7547 genomic profiles.</title>
        <authorList>
            <person name="Matsumoto Y."/>
            <person name="Kinjo T."/>
            <person name="Motooka D."/>
            <person name="Nabeya D."/>
            <person name="Jung N."/>
            <person name="Uechi K."/>
            <person name="Horii T."/>
            <person name="Iida T."/>
            <person name="Fujita J."/>
            <person name="Nakamura S."/>
        </authorList>
    </citation>
    <scope>NUCLEOTIDE SEQUENCE [LARGE SCALE GENOMIC DNA]</scope>
    <source>
        <strain evidence="3">JCM 13016</strain>
    </source>
</reference>
<dbReference type="EMBL" id="LQPR01000052">
    <property type="protein sequence ID" value="ORW68530.1"/>
    <property type="molecule type" value="Genomic_DNA"/>
</dbReference>
<evidence type="ECO:0000313" key="3">
    <source>
        <dbReference type="EMBL" id="BBX64212.1"/>
    </source>
</evidence>
<dbReference type="AlphaFoldDB" id="A0A1X2BY25"/>
<accession>A0A1X2BY25</accession>
<dbReference type="InterPro" id="IPR008220">
    <property type="entry name" value="HAT_MetX-like"/>
</dbReference>
<evidence type="ECO:0000313" key="4">
    <source>
        <dbReference type="EMBL" id="ORW68530.1"/>
    </source>
</evidence>